<protein>
    <submittedName>
        <fullName evidence="1">Uncharacterized protein</fullName>
    </submittedName>
</protein>
<evidence type="ECO:0000313" key="1">
    <source>
        <dbReference type="EMBL" id="GAA3174680.1"/>
    </source>
</evidence>
<evidence type="ECO:0000313" key="2">
    <source>
        <dbReference type="Proteomes" id="UP001499924"/>
    </source>
</evidence>
<keyword evidence="2" id="KW-1185">Reference proteome</keyword>
<reference evidence="2" key="1">
    <citation type="journal article" date="2019" name="Int. J. Syst. Evol. Microbiol.">
        <title>The Global Catalogue of Microorganisms (GCM) 10K type strain sequencing project: providing services to taxonomists for standard genome sequencing and annotation.</title>
        <authorList>
            <consortium name="The Broad Institute Genomics Platform"/>
            <consortium name="The Broad Institute Genome Sequencing Center for Infectious Disease"/>
            <person name="Wu L."/>
            <person name="Ma J."/>
        </authorList>
    </citation>
    <scope>NUCLEOTIDE SEQUENCE [LARGE SCALE GENOMIC DNA]</scope>
    <source>
        <strain evidence="2">JCM 15614</strain>
    </source>
</reference>
<comment type="caution">
    <text evidence="1">The sequence shown here is derived from an EMBL/GenBank/DDBJ whole genome shotgun (WGS) entry which is preliminary data.</text>
</comment>
<organism evidence="1 2">
    <name type="scientific">Blastococcus jejuensis</name>
    <dbReference type="NCBI Taxonomy" id="351224"/>
    <lineage>
        <taxon>Bacteria</taxon>
        <taxon>Bacillati</taxon>
        <taxon>Actinomycetota</taxon>
        <taxon>Actinomycetes</taxon>
        <taxon>Geodermatophilales</taxon>
        <taxon>Geodermatophilaceae</taxon>
        <taxon>Blastococcus</taxon>
    </lineage>
</organism>
<name>A0ABP6PCM4_9ACTN</name>
<accession>A0ABP6PCM4</accession>
<dbReference type="EMBL" id="BAAAVV010000007">
    <property type="protein sequence ID" value="GAA3174680.1"/>
    <property type="molecule type" value="Genomic_DNA"/>
</dbReference>
<gene>
    <name evidence="1" type="ORF">GCM10010531_30320</name>
</gene>
<dbReference type="Proteomes" id="UP001499924">
    <property type="component" value="Unassembled WGS sequence"/>
</dbReference>
<sequence length="77" mass="8322">METVVQVNDHDTYQASVRLRSAAASSRPPIDALVRFSPAGWLTMKPLAGGRVTVVSAAEVFDVSNIERVQAGEEPLR</sequence>
<proteinExistence type="predicted"/>